<organism evidence="1 2">
    <name type="scientific">Candidatus Accumulibacter phosphatis</name>
    <dbReference type="NCBI Taxonomy" id="327160"/>
    <lineage>
        <taxon>Bacteria</taxon>
        <taxon>Pseudomonadati</taxon>
        <taxon>Pseudomonadota</taxon>
        <taxon>Betaproteobacteria</taxon>
        <taxon>Candidatus Accumulibacter</taxon>
    </lineage>
</organism>
<proteinExistence type="predicted"/>
<keyword evidence="2" id="KW-1185">Reference proteome</keyword>
<dbReference type="EMBL" id="SWAD01000026">
    <property type="protein sequence ID" value="TMQ77381.1"/>
    <property type="molecule type" value="Genomic_DNA"/>
</dbReference>
<dbReference type="Proteomes" id="UP000306324">
    <property type="component" value="Unassembled WGS sequence"/>
</dbReference>
<protein>
    <submittedName>
        <fullName evidence="1">Uncharacterized protein</fullName>
    </submittedName>
</protein>
<sequence>MLPENGQPITVLKRVQTLKTLLTRSPHRFLRWHRSSTEGAHAE</sequence>
<dbReference type="AlphaFoldDB" id="A0A5S4EPK8"/>
<evidence type="ECO:0000313" key="2">
    <source>
        <dbReference type="Proteomes" id="UP000306324"/>
    </source>
</evidence>
<evidence type="ECO:0000313" key="1">
    <source>
        <dbReference type="EMBL" id="TMQ77381.1"/>
    </source>
</evidence>
<name>A0A5S4EPK8_9PROT</name>
<gene>
    <name evidence="1" type="ORF">ACCUM_3221</name>
</gene>
<reference evidence="1 2" key="1">
    <citation type="submission" date="2019-04" db="EMBL/GenBank/DDBJ databases">
        <title>A novel phosphate-accumulating bacterium identified in bioreactor for phosphate removal from wastewater.</title>
        <authorList>
            <person name="Kotlyarov R.Y."/>
            <person name="Beletsky A.V."/>
            <person name="Kallistova A.Y."/>
            <person name="Dorofeev A.G."/>
            <person name="Nikolaev Y.Y."/>
            <person name="Pimenov N.V."/>
            <person name="Ravin N.V."/>
            <person name="Mardanov A.V."/>
        </authorList>
    </citation>
    <scope>NUCLEOTIDE SEQUENCE [LARGE SCALE GENOMIC DNA]</scope>
    <source>
        <strain evidence="1 2">Bin19</strain>
    </source>
</reference>
<accession>A0A5S4EPK8</accession>
<comment type="caution">
    <text evidence="1">The sequence shown here is derived from an EMBL/GenBank/DDBJ whole genome shotgun (WGS) entry which is preliminary data.</text>
</comment>